<comment type="caution">
    <text evidence="1">The sequence shown here is derived from an EMBL/GenBank/DDBJ whole genome shotgun (WGS) entry which is preliminary data.</text>
</comment>
<dbReference type="AlphaFoldDB" id="A0AAW1V5H6"/>
<proteinExistence type="predicted"/>
<keyword evidence="2" id="KW-1185">Reference proteome</keyword>
<organism evidence="1 2">
    <name type="scientific">Henosepilachna vigintioctopunctata</name>
    <dbReference type="NCBI Taxonomy" id="420089"/>
    <lineage>
        <taxon>Eukaryota</taxon>
        <taxon>Metazoa</taxon>
        <taxon>Ecdysozoa</taxon>
        <taxon>Arthropoda</taxon>
        <taxon>Hexapoda</taxon>
        <taxon>Insecta</taxon>
        <taxon>Pterygota</taxon>
        <taxon>Neoptera</taxon>
        <taxon>Endopterygota</taxon>
        <taxon>Coleoptera</taxon>
        <taxon>Polyphaga</taxon>
        <taxon>Cucujiformia</taxon>
        <taxon>Coccinelloidea</taxon>
        <taxon>Coccinellidae</taxon>
        <taxon>Epilachninae</taxon>
        <taxon>Epilachnini</taxon>
        <taxon>Henosepilachna</taxon>
    </lineage>
</organism>
<dbReference type="Proteomes" id="UP001431783">
    <property type="component" value="Unassembled WGS sequence"/>
</dbReference>
<evidence type="ECO:0000313" key="2">
    <source>
        <dbReference type="Proteomes" id="UP001431783"/>
    </source>
</evidence>
<gene>
    <name evidence="1" type="ORF">WA026_000339</name>
</gene>
<accession>A0AAW1V5H6</accession>
<evidence type="ECO:0000313" key="1">
    <source>
        <dbReference type="EMBL" id="KAK9888063.1"/>
    </source>
</evidence>
<sequence>MVFEYIETPVVDMFSYKNSLNLNIQQSKVISIEIRCQDFEDEAQRSFWAIQISSQSCRKLRNAPQEYLTRRSNRSLQEDRSCL</sequence>
<reference evidence="1 2" key="1">
    <citation type="submission" date="2023-03" db="EMBL/GenBank/DDBJ databases">
        <title>Genome insight into feeding habits of ladybird beetles.</title>
        <authorList>
            <person name="Li H.-S."/>
            <person name="Huang Y.-H."/>
            <person name="Pang H."/>
        </authorList>
    </citation>
    <scope>NUCLEOTIDE SEQUENCE [LARGE SCALE GENOMIC DNA]</scope>
    <source>
        <strain evidence="1">SYSU_2023b</strain>
        <tissue evidence="1">Whole body</tissue>
    </source>
</reference>
<dbReference type="EMBL" id="JARQZJ010000121">
    <property type="protein sequence ID" value="KAK9888063.1"/>
    <property type="molecule type" value="Genomic_DNA"/>
</dbReference>
<name>A0AAW1V5H6_9CUCU</name>
<protein>
    <submittedName>
        <fullName evidence="1">Uncharacterized protein</fullName>
    </submittedName>
</protein>